<reference evidence="2" key="2">
    <citation type="journal article" date="2015" name="Data Brief">
        <title>Shoot transcriptome of the giant reed, Arundo donax.</title>
        <authorList>
            <person name="Barrero R.A."/>
            <person name="Guerrero F.D."/>
            <person name="Moolhuijzen P."/>
            <person name="Goolsby J.A."/>
            <person name="Tidwell J."/>
            <person name="Bellgard S.E."/>
            <person name="Bellgard M.I."/>
        </authorList>
    </citation>
    <scope>NUCLEOTIDE SEQUENCE</scope>
    <source>
        <tissue evidence="2">Shoot tissue taken approximately 20 cm above the soil surface</tissue>
    </source>
</reference>
<protein>
    <submittedName>
        <fullName evidence="2">Uncharacterized protein</fullName>
    </submittedName>
</protein>
<organism evidence="2">
    <name type="scientific">Arundo donax</name>
    <name type="common">Giant reed</name>
    <name type="synonym">Donax arundinaceus</name>
    <dbReference type="NCBI Taxonomy" id="35708"/>
    <lineage>
        <taxon>Eukaryota</taxon>
        <taxon>Viridiplantae</taxon>
        <taxon>Streptophyta</taxon>
        <taxon>Embryophyta</taxon>
        <taxon>Tracheophyta</taxon>
        <taxon>Spermatophyta</taxon>
        <taxon>Magnoliopsida</taxon>
        <taxon>Liliopsida</taxon>
        <taxon>Poales</taxon>
        <taxon>Poaceae</taxon>
        <taxon>PACMAD clade</taxon>
        <taxon>Arundinoideae</taxon>
        <taxon>Arundineae</taxon>
        <taxon>Arundo</taxon>
    </lineage>
</organism>
<dbReference type="EMBL" id="GBRH01229407">
    <property type="protein sequence ID" value="JAD68488.1"/>
    <property type="molecule type" value="Transcribed_RNA"/>
</dbReference>
<accession>A0A0A9C201</accession>
<reference evidence="2" key="1">
    <citation type="submission" date="2014-09" db="EMBL/GenBank/DDBJ databases">
        <authorList>
            <person name="Magalhaes I.L.F."/>
            <person name="Oliveira U."/>
            <person name="Santos F.R."/>
            <person name="Vidigal T.H.D.A."/>
            <person name="Brescovit A.D."/>
            <person name="Santos A.J."/>
        </authorList>
    </citation>
    <scope>NUCLEOTIDE SEQUENCE</scope>
    <source>
        <tissue evidence="2">Shoot tissue taken approximately 20 cm above the soil surface</tissue>
    </source>
</reference>
<evidence type="ECO:0000313" key="2">
    <source>
        <dbReference type="EMBL" id="JAD68488.1"/>
    </source>
</evidence>
<feature type="region of interest" description="Disordered" evidence="1">
    <location>
        <begin position="1"/>
        <end position="24"/>
    </location>
</feature>
<dbReference type="AlphaFoldDB" id="A0A0A9C201"/>
<proteinExistence type="predicted"/>
<evidence type="ECO:0000256" key="1">
    <source>
        <dbReference type="SAM" id="MobiDB-lite"/>
    </source>
</evidence>
<sequence length="55" mass="6252">MTNVNANDRHHRRPCLPLPATPNGPPLENLCIKPATLIKISFSYILFVLIMFSEF</sequence>
<name>A0A0A9C201_ARUDO</name>